<dbReference type="Gene3D" id="3.40.1710.10">
    <property type="entry name" value="abc type-2 transporter like domain"/>
    <property type="match status" value="1"/>
</dbReference>
<reference evidence="8 9" key="1">
    <citation type="submission" date="2021-01" db="EMBL/GenBank/DDBJ databases">
        <title>Genomic Encyclopedia of Type Strains, Phase IV (KMG-IV): sequencing the most valuable type-strain genomes for metagenomic binning, comparative biology and taxonomic classification.</title>
        <authorList>
            <person name="Goeker M."/>
        </authorList>
    </citation>
    <scope>NUCLEOTIDE SEQUENCE [LARGE SCALE GENOMIC DNA]</scope>
    <source>
        <strain evidence="8 9">DSM 100968</strain>
    </source>
</reference>
<protein>
    <submittedName>
        <fullName evidence="8">ABC-2 type transport system permease protein</fullName>
    </submittedName>
</protein>
<dbReference type="PANTHER" id="PTHR30294">
    <property type="entry name" value="MEMBRANE COMPONENT OF ABC TRANSPORTER YHHJ-RELATED"/>
    <property type="match status" value="1"/>
</dbReference>
<keyword evidence="2" id="KW-1003">Cell membrane</keyword>
<comment type="caution">
    <text evidence="8">The sequence shown here is derived from an EMBL/GenBank/DDBJ whole genome shotgun (WGS) entry which is preliminary data.</text>
</comment>
<name>A0ABS2Q5T7_9BACL</name>
<comment type="subcellular location">
    <subcellularLocation>
        <location evidence="1">Cell membrane</location>
        <topology evidence="1">Multi-pass membrane protein</topology>
    </subcellularLocation>
</comment>
<dbReference type="RefSeq" id="WP_205005489.1">
    <property type="nucleotide sequence ID" value="NZ_CBCRXA010000015.1"/>
</dbReference>
<dbReference type="EMBL" id="JAFBEV010000004">
    <property type="protein sequence ID" value="MBM7657130.1"/>
    <property type="molecule type" value="Genomic_DNA"/>
</dbReference>
<dbReference type="InterPro" id="IPR013525">
    <property type="entry name" value="ABC2_TM"/>
</dbReference>
<feature type="transmembrane region" description="Helical" evidence="6">
    <location>
        <begin position="363"/>
        <end position="381"/>
    </location>
</feature>
<sequence length="388" mass="42985">MPIFKLCLKIFRKNWSSIGVFLVIFVSLSCIFAFSYSQSSLSKGFTQERAKVALISKEKTPLTEGFRMALAKNADFVTLPDQTEKMQDALFFRKVTYILVIPKGFTKDALNDGTMKMEKRVVPGSAENAYIDSIVRQYWHLATVYAAHEPNLSETQIADHVKRDLSTSTPVVMHDQHAASADSNFITGYFNFVAYGLTIVMIVGIAAVFIVLNRQDINRRIICSPIHSISVNLQIFLAIIIFALFCWTGFSGLGIFLNLKNQITAPIGYYLLNSVVFTLCLSSISYLIGNLVSNRQALSAIANVIGLGSAFLSGAFVPQELMNQTVLKIASFTPTYWYVTANNRIAGLGAGNWAETKSILNDMAIVLAFAVAFLILSLVIGKRRRMYA</sequence>
<keyword evidence="5 6" id="KW-0472">Membrane</keyword>
<evidence type="ECO:0000259" key="7">
    <source>
        <dbReference type="Pfam" id="PF12698"/>
    </source>
</evidence>
<evidence type="ECO:0000256" key="5">
    <source>
        <dbReference type="ARBA" id="ARBA00023136"/>
    </source>
</evidence>
<evidence type="ECO:0000256" key="1">
    <source>
        <dbReference type="ARBA" id="ARBA00004651"/>
    </source>
</evidence>
<dbReference type="Proteomes" id="UP000823201">
    <property type="component" value="Unassembled WGS sequence"/>
</dbReference>
<feature type="transmembrane region" description="Helical" evidence="6">
    <location>
        <begin position="269"/>
        <end position="288"/>
    </location>
</feature>
<organism evidence="8 9">
    <name type="scientific">Sporolactobacillus spathodeae</name>
    <dbReference type="NCBI Taxonomy" id="1465502"/>
    <lineage>
        <taxon>Bacteria</taxon>
        <taxon>Bacillati</taxon>
        <taxon>Bacillota</taxon>
        <taxon>Bacilli</taxon>
        <taxon>Bacillales</taxon>
        <taxon>Sporolactobacillaceae</taxon>
        <taxon>Sporolactobacillus</taxon>
    </lineage>
</organism>
<gene>
    <name evidence="8" type="ORF">JOC27_000571</name>
</gene>
<keyword evidence="9" id="KW-1185">Reference proteome</keyword>
<keyword evidence="3 6" id="KW-0812">Transmembrane</keyword>
<feature type="transmembrane region" description="Helical" evidence="6">
    <location>
        <begin position="233"/>
        <end position="257"/>
    </location>
</feature>
<evidence type="ECO:0000256" key="4">
    <source>
        <dbReference type="ARBA" id="ARBA00022989"/>
    </source>
</evidence>
<evidence type="ECO:0000256" key="3">
    <source>
        <dbReference type="ARBA" id="ARBA00022692"/>
    </source>
</evidence>
<feature type="domain" description="ABC-2 type transporter transmembrane" evidence="7">
    <location>
        <begin position="21"/>
        <end position="378"/>
    </location>
</feature>
<evidence type="ECO:0000313" key="8">
    <source>
        <dbReference type="EMBL" id="MBM7657130.1"/>
    </source>
</evidence>
<dbReference type="InterPro" id="IPR051449">
    <property type="entry name" value="ABC-2_transporter_component"/>
</dbReference>
<dbReference type="PROSITE" id="PS51257">
    <property type="entry name" value="PROKAR_LIPOPROTEIN"/>
    <property type="match status" value="1"/>
</dbReference>
<evidence type="ECO:0000256" key="6">
    <source>
        <dbReference type="SAM" id="Phobius"/>
    </source>
</evidence>
<feature type="transmembrane region" description="Helical" evidence="6">
    <location>
        <begin position="300"/>
        <end position="317"/>
    </location>
</feature>
<accession>A0ABS2Q5T7</accession>
<dbReference type="PANTHER" id="PTHR30294:SF29">
    <property type="entry name" value="MULTIDRUG ABC TRANSPORTER PERMEASE YBHS-RELATED"/>
    <property type="match status" value="1"/>
</dbReference>
<evidence type="ECO:0000256" key="2">
    <source>
        <dbReference type="ARBA" id="ARBA00022475"/>
    </source>
</evidence>
<proteinExistence type="predicted"/>
<dbReference type="Pfam" id="PF12698">
    <property type="entry name" value="ABC2_membrane_3"/>
    <property type="match status" value="1"/>
</dbReference>
<keyword evidence="4 6" id="KW-1133">Transmembrane helix</keyword>
<feature type="transmembrane region" description="Helical" evidence="6">
    <location>
        <begin position="192"/>
        <end position="212"/>
    </location>
</feature>
<evidence type="ECO:0000313" key="9">
    <source>
        <dbReference type="Proteomes" id="UP000823201"/>
    </source>
</evidence>